<dbReference type="Pfam" id="PF04239">
    <property type="entry name" value="DUF421"/>
    <property type="match status" value="1"/>
</dbReference>
<dbReference type="KEGG" id="ble:BleG1_1376"/>
<evidence type="ECO:0000259" key="2">
    <source>
        <dbReference type="Pfam" id="PF04239"/>
    </source>
</evidence>
<evidence type="ECO:0000313" key="3">
    <source>
        <dbReference type="EMBL" id="AIC93959.1"/>
    </source>
</evidence>
<dbReference type="RefSeq" id="WP_038478674.1">
    <property type="nucleotide sequence ID" value="NZ_CP003923.1"/>
</dbReference>
<feature type="transmembrane region" description="Helical" evidence="1">
    <location>
        <begin position="12"/>
        <end position="35"/>
    </location>
</feature>
<organism evidence="3 4">
    <name type="scientific">Shouchella lehensis G1</name>
    <dbReference type="NCBI Taxonomy" id="1246626"/>
    <lineage>
        <taxon>Bacteria</taxon>
        <taxon>Bacillati</taxon>
        <taxon>Bacillota</taxon>
        <taxon>Bacilli</taxon>
        <taxon>Bacillales</taxon>
        <taxon>Bacillaceae</taxon>
        <taxon>Shouchella</taxon>
    </lineage>
</organism>
<keyword evidence="4" id="KW-1185">Reference proteome</keyword>
<dbReference type="STRING" id="1246626.BleG1_1376"/>
<dbReference type="PATRIC" id="fig|1246626.3.peg.1365"/>
<gene>
    <name evidence="3" type="ORF">BleG1_1376</name>
</gene>
<dbReference type="HOGENOM" id="CLU_2045002_0_0_9"/>
<dbReference type="Proteomes" id="UP000027142">
    <property type="component" value="Chromosome"/>
</dbReference>
<keyword evidence="1" id="KW-0472">Membrane</keyword>
<keyword evidence="1" id="KW-0812">Transmembrane</keyword>
<dbReference type="AlphaFoldDB" id="A0A060M1L8"/>
<proteinExistence type="predicted"/>
<evidence type="ECO:0000256" key="1">
    <source>
        <dbReference type="SAM" id="Phobius"/>
    </source>
</evidence>
<name>A0A060M1L8_9BACI</name>
<keyword evidence="1" id="KW-1133">Transmembrane helix</keyword>
<protein>
    <recommendedName>
        <fullName evidence="2">YetF C-terminal domain-containing protein</fullName>
    </recommendedName>
</protein>
<reference evidence="3 4" key="1">
    <citation type="journal article" date="2014" name="Gene">
        <title>A comparative genomic analysis of the alkalitolerant soil bacterium Bacillus lehensis G1.</title>
        <authorList>
            <person name="Noor Y.M."/>
            <person name="Samsulrizal N.H."/>
            <person name="Jema'on N.A."/>
            <person name="Low K.O."/>
            <person name="Ramli A.N."/>
            <person name="Alias N.I."/>
            <person name="Damis S.I."/>
            <person name="Fuzi S.F."/>
            <person name="Isa M.N."/>
            <person name="Murad A.M."/>
            <person name="Raih M.F."/>
            <person name="Bakar F.D."/>
            <person name="Najimudin N."/>
            <person name="Mahadi N.M."/>
            <person name="Illias R.M."/>
        </authorList>
    </citation>
    <scope>NUCLEOTIDE SEQUENCE [LARGE SCALE GENOMIC DNA]</scope>
    <source>
        <strain evidence="3 4">G1</strain>
    </source>
</reference>
<feature type="domain" description="YetF C-terminal" evidence="2">
    <location>
        <begin position="60"/>
        <end position="109"/>
    </location>
</feature>
<dbReference type="OrthoDB" id="2858136at2"/>
<dbReference type="Gene3D" id="3.30.240.20">
    <property type="entry name" value="bsu07140 like domains"/>
    <property type="match status" value="1"/>
</dbReference>
<accession>A0A060M1L8</accession>
<dbReference type="InterPro" id="IPR023090">
    <property type="entry name" value="UPF0702_alpha/beta_dom_sf"/>
</dbReference>
<evidence type="ECO:0000313" key="4">
    <source>
        <dbReference type="Proteomes" id="UP000027142"/>
    </source>
</evidence>
<sequence length="120" mass="13766">MVSRLLSLSVQATQIVVVIIKVIKGSLLYGTLLVMRTIRKIGNRLIHPVHRSELLTDNKGKGQRAIPVIVDGKVYRTGLAELERTELWLRQRIKAFGFNDIKQISYCSIRAKDRFFIDPY</sequence>
<dbReference type="EMBL" id="CP003923">
    <property type="protein sequence ID" value="AIC93959.1"/>
    <property type="molecule type" value="Genomic_DNA"/>
</dbReference>
<dbReference type="InterPro" id="IPR007353">
    <property type="entry name" value="DUF421"/>
</dbReference>
<dbReference type="eggNOG" id="COG2323">
    <property type="taxonomic scope" value="Bacteria"/>
</dbReference>